<evidence type="ECO:0000313" key="1">
    <source>
        <dbReference type="Ensembl" id="ENSECRP00000020944.1"/>
    </source>
</evidence>
<proteinExistence type="predicted"/>
<dbReference type="PANTHER" id="PTHR31025:SF27">
    <property type="entry name" value="SI:CH211-193K19.2-RELATED"/>
    <property type="match status" value="1"/>
</dbReference>
<evidence type="ECO:0000313" key="2">
    <source>
        <dbReference type="Proteomes" id="UP000694620"/>
    </source>
</evidence>
<dbReference type="PANTHER" id="PTHR31025">
    <property type="entry name" value="SI:CH211-196P9.1-RELATED"/>
    <property type="match status" value="1"/>
</dbReference>
<organism evidence="1 2">
    <name type="scientific">Erpetoichthys calabaricus</name>
    <name type="common">Rope fish</name>
    <name type="synonym">Calamoichthys calabaricus</name>
    <dbReference type="NCBI Taxonomy" id="27687"/>
    <lineage>
        <taxon>Eukaryota</taxon>
        <taxon>Metazoa</taxon>
        <taxon>Chordata</taxon>
        <taxon>Craniata</taxon>
        <taxon>Vertebrata</taxon>
        <taxon>Euteleostomi</taxon>
        <taxon>Actinopterygii</taxon>
        <taxon>Polypteriformes</taxon>
        <taxon>Polypteridae</taxon>
        <taxon>Erpetoichthys</taxon>
    </lineage>
</organism>
<dbReference type="Proteomes" id="UP000694620">
    <property type="component" value="Unassembled WGS sequence"/>
</dbReference>
<dbReference type="AlphaFoldDB" id="A0A8C4SPZ5"/>
<accession>A0A8C4SPZ5</accession>
<dbReference type="GeneTree" id="ENSGT00950000182912"/>
<reference evidence="1" key="1">
    <citation type="submission" date="2025-08" db="UniProtKB">
        <authorList>
            <consortium name="Ensembl"/>
        </authorList>
    </citation>
    <scope>IDENTIFICATION</scope>
</reference>
<keyword evidence="2" id="KW-1185">Reference proteome</keyword>
<reference evidence="1" key="2">
    <citation type="submission" date="2025-09" db="UniProtKB">
        <authorList>
            <consortium name="Ensembl"/>
        </authorList>
    </citation>
    <scope>IDENTIFICATION</scope>
</reference>
<protein>
    <submittedName>
        <fullName evidence="1">Uncharacterized protein</fullName>
    </submittedName>
</protein>
<name>A0A8C4SPZ5_ERPCA</name>
<dbReference type="Ensembl" id="ENSECRT00000021397.1">
    <property type="protein sequence ID" value="ENSECRP00000020944.1"/>
    <property type="gene ID" value="ENSECRG00000014098.1"/>
</dbReference>
<sequence length="129" mass="14451">MEVWKCKDCGIAVDRRSALFKVNEDTLGDDAEREMKTLKMAIFVIRKVGEGPFHTPKEVAIVIEGVEVLNGLQSVAAACPILFGLMYAINLRYPKELKLTFEVFQKVFMELEGNKKSPSVQNLSSKLLS</sequence>